<dbReference type="Pfam" id="PF00977">
    <property type="entry name" value="His_biosynth"/>
    <property type="match status" value="1"/>
</dbReference>
<evidence type="ECO:0000256" key="8">
    <source>
        <dbReference type="ARBA" id="ARBA00023239"/>
    </source>
</evidence>
<gene>
    <name evidence="15" type="primary">hisF</name>
    <name evidence="15" type="ORF">ACFPM4_05655</name>
</gene>
<evidence type="ECO:0000256" key="4">
    <source>
        <dbReference type="ARBA" id="ARBA00012809"/>
    </source>
</evidence>
<evidence type="ECO:0000256" key="1">
    <source>
        <dbReference type="ARBA" id="ARBA00005091"/>
    </source>
</evidence>
<dbReference type="InterPro" id="IPR004651">
    <property type="entry name" value="HisF"/>
</dbReference>
<comment type="similarity">
    <text evidence="2 14">Belongs to the HisA/HisF family.</text>
</comment>
<evidence type="ECO:0000256" key="9">
    <source>
        <dbReference type="ARBA" id="ARBA00025475"/>
    </source>
</evidence>
<name>A0ABW0LI62_9BACI</name>
<comment type="function">
    <text evidence="9">IGPS catalyzes the conversion of PRFAR and glutamine to IGP, AICAR and glutamate. The HisF subunit catalyzes the cyclization activity that produces IGP and AICAR from PRFAR using the ammonia provided by the HisH subunit.</text>
</comment>
<dbReference type="CDD" id="cd04731">
    <property type="entry name" value="HisF"/>
    <property type="match status" value="1"/>
</dbReference>
<dbReference type="RefSeq" id="WP_382348829.1">
    <property type="nucleotide sequence ID" value="NZ_JBHSMC010000003.1"/>
</dbReference>
<dbReference type="Proteomes" id="UP001596147">
    <property type="component" value="Unassembled WGS sequence"/>
</dbReference>
<accession>A0ABW0LI62</accession>
<dbReference type="Gene3D" id="3.20.20.70">
    <property type="entry name" value="Aldolase class I"/>
    <property type="match status" value="1"/>
</dbReference>
<dbReference type="SUPFAM" id="SSF51366">
    <property type="entry name" value="Ribulose-phoshate binding barrel"/>
    <property type="match status" value="1"/>
</dbReference>
<evidence type="ECO:0000256" key="2">
    <source>
        <dbReference type="ARBA" id="ARBA00009667"/>
    </source>
</evidence>
<evidence type="ECO:0000256" key="10">
    <source>
        <dbReference type="ARBA" id="ARBA00030264"/>
    </source>
</evidence>
<dbReference type="PANTHER" id="PTHR21235:SF2">
    <property type="entry name" value="IMIDAZOLE GLYCEROL PHOSPHATE SYNTHASE HISHF"/>
    <property type="match status" value="1"/>
</dbReference>
<dbReference type="InterPro" id="IPR050064">
    <property type="entry name" value="IGPS_HisA/HisF"/>
</dbReference>
<dbReference type="GO" id="GO:0016829">
    <property type="term" value="F:lyase activity"/>
    <property type="evidence" value="ECO:0007669"/>
    <property type="project" value="UniProtKB-KW"/>
</dbReference>
<organism evidence="15 16">
    <name type="scientific">Lederbergia graminis</name>
    <dbReference type="NCBI Taxonomy" id="735518"/>
    <lineage>
        <taxon>Bacteria</taxon>
        <taxon>Bacillati</taxon>
        <taxon>Bacillota</taxon>
        <taxon>Bacilli</taxon>
        <taxon>Bacillales</taxon>
        <taxon>Bacillaceae</taxon>
        <taxon>Lederbergia</taxon>
    </lineage>
</organism>
<evidence type="ECO:0000256" key="7">
    <source>
        <dbReference type="ARBA" id="ARBA00023102"/>
    </source>
</evidence>
<evidence type="ECO:0000256" key="3">
    <source>
        <dbReference type="ARBA" id="ARBA00011152"/>
    </source>
</evidence>
<dbReference type="InterPro" id="IPR013785">
    <property type="entry name" value="Aldolase_TIM"/>
</dbReference>
<evidence type="ECO:0000256" key="6">
    <source>
        <dbReference type="ARBA" id="ARBA00022605"/>
    </source>
</evidence>
<evidence type="ECO:0000256" key="5">
    <source>
        <dbReference type="ARBA" id="ARBA00016318"/>
    </source>
</evidence>
<keyword evidence="6 14" id="KW-0028">Amino-acid biosynthesis</keyword>
<comment type="catalytic activity">
    <reaction evidence="13">
        <text>5-[(5-phospho-1-deoxy-D-ribulos-1-ylimino)methylamino]-1-(5-phospho-beta-D-ribosyl)imidazole-4-carboxamide + L-glutamine = D-erythro-1-(imidazol-4-yl)glycerol 3-phosphate + 5-amino-1-(5-phospho-beta-D-ribosyl)imidazole-4-carboxamide + L-glutamate + H(+)</text>
        <dbReference type="Rhea" id="RHEA:24793"/>
        <dbReference type="ChEBI" id="CHEBI:15378"/>
        <dbReference type="ChEBI" id="CHEBI:29985"/>
        <dbReference type="ChEBI" id="CHEBI:58278"/>
        <dbReference type="ChEBI" id="CHEBI:58359"/>
        <dbReference type="ChEBI" id="CHEBI:58475"/>
        <dbReference type="ChEBI" id="CHEBI:58525"/>
        <dbReference type="EC" id="4.3.2.10"/>
    </reaction>
</comment>
<sequence length="266" mass="29218">MLKKRIIPAIDVANNKAVKYVQFRNPTIIGDPAELGQKYAEQGADEILYLDTTASLQSHEVRHEWIRHVAEQLYVPFSVVGGIRTIDDFKSVLRAGADKVGVNTAAVNRPELLSEAADIFGKQCVVLALDAKPVRNNEDEIIRWEVYTHSAHNSSGLDAIEWAQRAEELGAGEIVCTSIDRDGMKNGYDNVLLKALTDAVNIPVIASGGAGSLEHIRDTFIEGQVDAALVASLLHYGELTVHDIKQYLHDLGEIPVRYVPTKAAQR</sequence>
<proteinExistence type="inferred from homology"/>
<evidence type="ECO:0000313" key="16">
    <source>
        <dbReference type="Proteomes" id="UP001596147"/>
    </source>
</evidence>
<keyword evidence="8 15" id="KW-0456">Lyase</keyword>
<comment type="caution">
    <text evidence="15">The sequence shown here is derived from an EMBL/GenBank/DDBJ whole genome shotgun (WGS) entry which is preliminary data.</text>
</comment>
<evidence type="ECO:0000313" key="15">
    <source>
        <dbReference type="EMBL" id="MFC5464243.1"/>
    </source>
</evidence>
<comment type="pathway">
    <text evidence="1">Amino-acid biosynthesis; L-histidine biosynthesis; L-histidine from 5-phospho-alpha-D-ribose 1-diphosphate: step 5/9.</text>
</comment>
<evidence type="ECO:0000256" key="12">
    <source>
        <dbReference type="ARBA" id="ARBA00032401"/>
    </source>
</evidence>
<dbReference type="NCBIfam" id="TIGR00735">
    <property type="entry name" value="hisF"/>
    <property type="match status" value="1"/>
</dbReference>
<keyword evidence="7 14" id="KW-0368">Histidine biosynthesis</keyword>
<keyword evidence="16" id="KW-1185">Reference proteome</keyword>
<dbReference type="PANTHER" id="PTHR21235">
    <property type="entry name" value="IMIDAZOLE GLYCEROL PHOSPHATE SYNTHASE SUBUNIT HISF/H IGP SYNTHASE SUBUNIT HISF/H"/>
    <property type="match status" value="1"/>
</dbReference>
<dbReference type="InterPro" id="IPR011060">
    <property type="entry name" value="RibuloseP-bd_barrel"/>
</dbReference>
<protein>
    <recommendedName>
        <fullName evidence="5">Imidazole glycerol phosphate synthase subunit HisF</fullName>
        <ecNumber evidence="4">4.3.2.10</ecNumber>
    </recommendedName>
    <alternativeName>
        <fullName evidence="10">IGP synthase cyclase subunit</fullName>
    </alternativeName>
    <alternativeName>
        <fullName evidence="11">IGP synthase subunit HisF</fullName>
    </alternativeName>
    <alternativeName>
        <fullName evidence="12">ImGP synthase subunit HisF</fullName>
    </alternativeName>
</protein>
<comment type="subunit">
    <text evidence="3">Heterodimer of HisH and HisF.</text>
</comment>
<evidence type="ECO:0000256" key="14">
    <source>
        <dbReference type="RuleBase" id="RU003657"/>
    </source>
</evidence>
<evidence type="ECO:0000256" key="13">
    <source>
        <dbReference type="ARBA" id="ARBA00047838"/>
    </source>
</evidence>
<dbReference type="InterPro" id="IPR006062">
    <property type="entry name" value="His_biosynth"/>
</dbReference>
<reference evidence="16" key="1">
    <citation type="journal article" date="2019" name="Int. J. Syst. Evol. Microbiol.">
        <title>The Global Catalogue of Microorganisms (GCM) 10K type strain sequencing project: providing services to taxonomists for standard genome sequencing and annotation.</title>
        <authorList>
            <consortium name="The Broad Institute Genomics Platform"/>
            <consortium name="The Broad Institute Genome Sequencing Center for Infectious Disease"/>
            <person name="Wu L."/>
            <person name="Ma J."/>
        </authorList>
    </citation>
    <scope>NUCLEOTIDE SEQUENCE [LARGE SCALE GENOMIC DNA]</scope>
    <source>
        <strain evidence="16">CGMCC 1.12237</strain>
    </source>
</reference>
<dbReference type="EC" id="4.3.2.10" evidence="4"/>
<dbReference type="EMBL" id="JBHSMC010000003">
    <property type="protein sequence ID" value="MFC5464243.1"/>
    <property type="molecule type" value="Genomic_DNA"/>
</dbReference>
<evidence type="ECO:0000256" key="11">
    <source>
        <dbReference type="ARBA" id="ARBA00031409"/>
    </source>
</evidence>